<dbReference type="PANTHER" id="PTHR10030:SF37">
    <property type="entry name" value="ALPHA-L-FUCOSIDASE-RELATED"/>
    <property type="match status" value="1"/>
</dbReference>
<evidence type="ECO:0000256" key="7">
    <source>
        <dbReference type="SAM" id="SignalP"/>
    </source>
</evidence>
<dbReference type="EMBL" id="LT605205">
    <property type="protein sequence ID" value="SCD21406.1"/>
    <property type="molecule type" value="Genomic_DNA"/>
</dbReference>
<dbReference type="InterPro" id="IPR000933">
    <property type="entry name" value="Glyco_hydro_29"/>
</dbReference>
<accession>A0A1R3SYZ0</accession>
<evidence type="ECO:0000256" key="6">
    <source>
        <dbReference type="ARBA" id="ARBA00023295"/>
    </source>
</evidence>
<sequence length="462" mass="53425">MKQVFFVLVIFSMFYMASIAQNKGDEQAMQQFQDSKFGLFIHWGLYSQTAGLWKGVPSRGGEHFMLYEKIPLKEYAAIAKEFNPTQFNATQWVKTAKQAGMKYIVFTTKHHDGFAMYDSKVSDYNIVKTTPYGKDPLKELAKACKDEGIMLGLYYSLGRDWEDPDVPTNWPEKAGRSNTWDYPDEDAKDLNAYIERKVKPQLVELLTNYGDIAMIWFDTPELVTEKQSGEIRELIESIQPTCLINSRIGNNLGDYSIKEQQLTDEINPNPWETCITMGKNWGYNQFDTVYKEPEILIRSFVDVVSKGGNLLLNIGPTRKGTFPSLTRPGLDSFHNWMEINSEAIYETRPWHIFGEDFSENQQRETVDKEFHDAVFDAIPKDKYPDFRFTTKEGCLYIIARHVYDTDFVIKSLDKTRNIKQIGLLDEGYQLNWEYVDGGVRIQVPSDMIQKQTIPIYTIKVEL</sequence>
<dbReference type="Proteomes" id="UP000187464">
    <property type="component" value="Chromosome I"/>
</dbReference>
<dbReference type="STRING" id="1642647.PSM36_2605"/>
<evidence type="ECO:0000256" key="2">
    <source>
        <dbReference type="ARBA" id="ARBA00007951"/>
    </source>
</evidence>
<evidence type="ECO:0000256" key="4">
    <source>
        <dbReference type="ARBA" id="ARBA00022729"/>
    </source>
</evidence>
<protein>
    <recommendedName>
        <fullName evidence="3">alpha-L-fucosidase</fullName>
        <ecNumber evidence="3">3.2.1.51</ecNumber>
    </recommendedName>
</protein>
<dbReference type="AlphaFoldDB" id="A0A1R3SYZ0"/>
<feature type="chain" id="PRO_5012616370" description="alpha-L-fucosidase" evidence="7">
    <location>
        <begin position="18"/>
        <end position="462"/>
    </location>
</feature>
<dbReference type="PANTHER" id="PTHR10030">
    <property type="entry name" value="ALPHA-L-FUCOSIDASE"/>
    <property type="match status" value="1"/>
</dbReference>
<evidence type="ECO:0000313" key="10">
    <source>
        <dbReference type="Proteomes" id="UP000187464"/>
    </source>
</evidence>
<feature type="signal peptide" evidence="7">
    <location>
        <begin position="1"/>
        <end position="17"/>
    </location>
</feature>
<comment type="function">
    <text evidence="1">Alpha-L-fucosidase is responsible for hydrolyzing the alpha-1,6-linked fucose joined to the reducing-end N-acetylglucosamine of the carbohydrate moieties of glycoproteins.</text>
</comment>
<dbReference type="GO" id="GO:0004560">
    <property type="term" value="F:alpha-L-fucosidase activity"/>
    <property type="evidence" value="ECO:0007669"/>
    <property type="project" value="UniProtKB-EC"/>
</dbReference>
<keyword evidence="10" id="KW-1185">Reference proteome</keyword>
<dbReference type="SUPFAM" id="SSF51445">
    <property type="entry name" value="(Trans)glycosidases"/>
    <property type="match status" value="1"/>
</dbReference>
<dbReference type="PRINTS" id="PR00741">
    <property type="entry name" value="GLHYDRLASE29"/>
</dbReference>
<dbReference type="Pfam" id="PF01120">
    <property type="entry name" value="Alpha_L_fucos"/>
    <property type="match status" value="1"/>
</dbReference>
<evidence type="ECO:0000256" key="5">
    <source>
        <dbReference type="ARBA" id="ARBA00022801"/>
    </source>
</evidence>
<keyword evidence="4 7" id="KW-0732">Signal</keyword>
<dbReference type="InterPro" id="IPR016286">
    <property type="entry name" value="FUC_metazoa-typ"/>
</dbReference>
<dbReference type="InterPro" id="IPR017853">
    <property type="entry name" value="GH"/>
</dbReference>
<dbReference type="SMART" id="SM00812">
    <property type="entry name" value="Alpha_L_fucos"/>
    <property type="match status" value="1"/>
</dbReference>
<dbReference type="GO" id="GO:0005764">
    <property type="term" value="C:lysosome"/>
    <property type="evidence" value="ECO:0007669"/>
    <property type="project" value="TreeGrafter"/>
</dbReference>
<proteinExistence type="inferred from homology"/>
<organism evidence="9 10">
    <name type="scientific">Proteiniphilum saccharofermentans</name>
    <dbReference type="NCBI Taxonomy" id="1642647"/>
    <lineage>
        <taxon>Bacteria</taxon>
        <taxon>Pseudomonadati</taxon>
        <taxon>Bacteroidota</taxon>
        <taxon>Bacteroidia</taxon>
        <taxon>Bacteroidales</taxon>
        <taxon>Dysgonomonadaceae</taxon>
        <taxon>Proteiniphilum</taxon>
    </lineage>
</organism>
<dbReference type="InterPro" id="IPR013780">
    <property type="entry name" value="Glyco_hydro_b"/>
</dbReference>
<evidence type="ECO:0000256" key="3">
    <source>
        <dbReference type="ARBA" id="ARBA00012662"/>
    </source>
</evidence>
<dbReference type="KEGG" id="psac:PSM36_2605"/>
<dbReference type="GO" id="GO:0006004">
    <property type="term" value="P:fucose metabolic process"/>
    <property type="evidence" value="ECO:0007669"/>
    <property type="project" value="InterPro"/>
</dbReference>
<dbReference type="Gene3D" id="2.60.40.1180">
    <property type="entry name" value="Golgi alpha-mannosidase II"/>
    <property type="match status" value="1"/>
</dbReference>
<evidence type="ECO:0000259" key="8">
    <source>
        <dbReference type="Pfam" id="PF01120"/>
    </source>
</evidence>
<evidence type="ECO:0000256" key="1">
    <source>
        <dbReference type="ARBA" id="ARBA00004071"/>
    </source>
</evidence>
<dbReference type="EC" id="3.2.1.51" evidence="3"/>
<dbReference type="RefSeq" id="WP_076931261.1">
    <property type="nucleotide sequence ID" value="NZ_LT605205.1"/>
</dbReference>
<comment type="similarity">
    <text evidence="2">Belongs to the glycosyl hydrolase 29 family.</text>
</comment>
<dbReference type="GO" id="GO:0016139">
    <property type="term" value="P:glycoside catabolic process"/>
    <property type="evidence" value="ECO:0007669"/>
    <property type="project" value="TreeGrafter"/>
</dbReference>
<keyword evidence="5 9" id="KW-0378">Hydrolase</keyword>
<name>A0A1R3SYZ0_9BACT</name>
<reference evidence="9 10" key="1">
    <citation type="submission" date="2016-08" db="EMBL/GenBank/DDBJ databases">
        <authorList>
            <person name="Seilhamer J.J."/>
        </authorList>
    </citation>
    <scope>NUCLEOTIDE SEQUENCE [LARGE SCALE GENOMIC DNA]</scope>
    <source>
        <strain evidence="9">M3/6</strain>
    </source>
</reference>
<gene>
    <name evidence="9" type="ORF">PSM36_2605</name>
</gene>
<keyword evidence="6 9" id="KW-0326">Glycosidase</keyword>
<evidence type="ECO:0000313" key="9">
    <source>
        <dbReference type="EMBL" id="SCD21406.1"/>
    </source>
</evidence>
<feature type="domain" description="Glycoside hydrolase family 29 N-terminal" evidence="8">
    <location>
        <begin position="23"/>
        <end position="342"/>
    </location>
</feature>
<dbReference type="InterPro" id="IPR057739">
    <property type="entry name" value="Glyco_hydro_29_N"/>
</dbReference>
<dbReference type="Gene3D" id="3.20.20.80">
    <property type="entry name" value="Glycosidases"/>
    <property type="match status" value="1"/>
</dbReference>